<dbReference type="Proteomes" id="UP000663828">
    <property type="component" value="Unassembled WGS sequence"/>
</dbReference>
<evidence type="ECO:0000313" key="1">
    <source>
        <dbReference type="EMBL" id="CAF0932157.1"/>
    </source>
</evidence>
<reference evidence="1" key="1">
    <citation type="submission" date="2021-02" db="EMBL/GenBank/DDBJ databases">
        <authorList>
            <person name="Nowell W R."/>
        </authorList>
    </citation>
    <scope>NUCLEOTIDE SEQUENCE</scope>
</reference>
<gene>
    <name evidence="1" type="ORF">XAT740_LOCUS9641</name>
</gene>
<keyword evidence="2" id="KW-1185">Reference proteome</keyword>
<dbReference type="EMBL" id="CAJNOR010000500">
    <property type="protein sequence ID" value="CAF0932157.1"/>
    <property type="molecule type" value="Genomic_DNA"/>
</dbReference>
<name>A0A814BWP6_ADIRI</name>
<comment type="caution">
    <text evidence="1">The sequence shown here is derived from an EMBL/GenBank/DDBJ whole genome shotgun (WGS) entry which is preliminary data.</text>
</comment>
<organism evidence="1 2">
    <name type="scientific">Adineta ricciae</name>
    <name type="common">Rotifer</name>
    <dbReference type="NCBI Taxonomy" id="249248"/>
    <lineage>
        <taxon>Eukaryota</taxon>
        <taxon>Metazoa</taxon>
        <taxon>Spiralia</taxon>
        <taxon>Gnathifera</taxon>
        <taxon>Rotifera</taxon>
        <taxon>Eurotatoria</taxon>
        <taxon>Bdelloidea</taxon>
        <taxon>Adinetida</taxon>
        <taxon>Adinetidae</taxon>
        <taxon>Adineta</taxon>
    </lineage>
</organism>
<proteinExistence type="predicted"/>
<evidence type="ECO:0000313" key="2">
    <source>
        <dbReference type="Proteomes" id="UP000663828"/>
    </source>
</evidence>
<protein>
    <submittedName>
        <fullName evidence="1">Uncharacterized protein</fullName>
    </submittedName>
</protein>
<dbReference type="AlphaFoldDB" id="A0A814BWP6"/>
<sequence length="163" mass="18893">MRLTVIGHGEHVQPHGLEECVEAYHHVGRPSSEVYYLERNWQEGQLHGLEILREINAVWYTNYRSHSMQTTNEMIVHPYDGLTAADSTRKYGRHVSIPKDFILPPKGCDYLGKIILKRQWILAELKSAETLEEYTDNQFEFSSIYDVLNSLNLSCMSCQLYAD</sequence>
<accession>A0A814BWP6</accession>